<evidence type="ECO:0000256" key="4">
    <source>
        <dbReference type="ARBA" id="ARBA00022801"/>
    </source>
</evidence>
<dbReference type="EMBL" id="JAPXFL010000006">
    <property type="protein sequence ID" value="KAK9505327.1"/>
    <property type="molecule type" value="Genomic_DNA"/>
</dbReference>
<dbReference type="GO" id="GO:0071602">
    <property type="term" value="P:phytosphingosine biosynthetic process"/>
    <property type="evidence" value="ECO:0007669"/>
    <property type="project" value="TreeGrafter"/>
</dbReference>
<evidence type="ECO:0000256" key="6">
    <source>
        <dbReference type="ARBA" id="ARBA00023136"/>
    </source>
</evidence>
<keyword evidence="11" id="KW-1185">Reference proteome</keyword>
<comment type="similarity">
    <text evidence="2 9">Belongs to the alkaline ceramidase family.</text>
</comment>
<evidence type="ECO:0000256" key="8">
    <source>
        <dbReference type="PIRSR" id="PIRSR608901-2"/>
    </source>
</evidence>
<dbReference type="Proteomes" id="UP001461498">
    <property type="component" value="Unassembled WGS sequence"/>
</dbReference>
<evidence type="ECO:0000256" key="5">
    <source>
        <dbReference type="ARBA" id="ARBA00022989"/>
    </source>
</evidence>
<dbReference type="PANTHER" id="PTHR46187">
    <property type="entry name" value="ALKALINE CERAMIDASE 3"/>
    <property type="match status" value="1"/>
</dbReference>
<dbReference type="GO" id="GO:0016811">
    <property type="term" value="F:hydrolase activity, acting on carbon-nitrogen (but not peptide) bonds, in linear amides"/>
    <property type="evidence" value="ECO:0007669"/>
    <property type="project" value="InterPro"/>
</dbReference>
<dbReference type="GO" id="GO:0046872">
    <property type="term" value="F:metal ion binding"/>
    <property type="evidence" value="ECO:0007669"/>
    <property type="project" value="UniProtKB-KW"/>
</dbReference>
<dbReference type="Pfam" id="PF05875">
    <property type="entry name" value="Ceramidase"/>
    <property type="match status" value="1"/>
</dbReference>
<keyword evidence="7" id="KW-0479">Metal-binding</keyword>
<keyword evidence="4 9" id="KW-0378">Hydrolase</keyword>
<keyword evidence="9" id="KW-0443">Lipid metabolism</keyword>
<feature type="binding site" evidence="7">
    <location>
        <position position="23"/>
    </location>
    <ligand>
        <name>Ca(2+)</name>
        <dbReference type="ChEBI" id="CHEBI:29108"/>
    </ligand>
</feature>
<sequence length="274" mass="32133">MAPLNSEGYWGKPTSTIDWCENNYEFSFYIAEMTNTISNLMMILPPLWGMVEVIKQGFQRRFIYCHFLLLIVGLGSWAFHMTLLYEMQLFDELPMVWGTCVLVYCLTQVSKLPGKGWIDNPPLLFFLSSFAILFTILYLYWPQPLLQHTSYGILVIASFFLELRLLKEKRCNVCKQLFFLSTSIYLFGFFLWNIDNIFCAKLQAIRANIPTVLNPLTQLHGWWHCMAGYGTYLQVLFTIHASYDYRYEKPKSYAQLRPSHLGFGLRWVHKAMLN</sequence>
<evidence type="ECO:0000256" key="3">
    <source>
        <dbReference type="ARBA" id="ARBA00022692"/>
    </source>
</evidence>
<keyword evidence="7" id="KW-0106">Calcium</keyword>
<evidence type="ECO:0000256" key="9">
    <source>
        <dbReference type="RuleBase" id="RU364079"/>
    </source>
</evidence>
<evidence type="ECO:0000256" key="7">
    <source>
        <dbReference type="PIRSR" id="PIRSR608901-1"/>
    </source>
</evidence>
<feature type="transmembrane region" description="Helical" evidence="9">
    <location>
        <begin position="26"/>
        <end position="50"/>
    </location>
</feature>
<reference evidence="10 11" key="1">
    <citation type="submission" date="2022-12" db="EMBL/GenBank/DDBJ databases">
        <title>Chromosome-level genome assembly of true bugs.</title>
        <authorList>
            <person name="Ma L."/>
            <person name="Li H."/>
        </authorList>
    </citation>
    <scope>NUCLEOTIDE SEQUENCE [LARGE SCALE GENOMIC DNA]</scope>
    <source>
        <strain evidence="10">Lab_2022b</strain>
    </source>
</reference>
<keyword evidence="6 9" id="KW-0472">Membrane</keyword>
<comment type="function">
    <text evidence="9">Hydrolyzes the sphingolipid ceramide into sphingosine and free fatty acid.</text>
</comment>
<feature type="binding site" evidence="7">
    <location>
        <position position="32"/>
    </location>
    <ligand>
        <name>Ca(2+)</name>
        <dbReference type="ChEBI" id="CHEBI:29108"/>
    </ligand>
</feature>
<dbReference type="GO" id="GO:0005789">
    <property type="term" value="C:endoplasmic reticulum membrane"/>
    <property type="evidence" value="ECO:0007669"/>
    <property type="project" value="TreeGrafter"/>
</dbReference>
<feature type="binding site" evidence="8">
    <location>
        <position position="220"/>
    </location>
    <ligand>
        <name>Zn(2+)</name>
        <dbReference type="ChEBI" id="CHEBI:29105"/>
        <note>catalytic</note>
    </ligand>
</feature>
<dbReference type="InterPro" id="IPR008901">
    <property type="entry name" value="ACER"/>
</dbReference>
<comment type="caution">
    <text evidence="10">The sequence shown here is derived from an EMBL/GenBank/DDBJ whole genome shotgun (WGS) entry which is preliminary data.</text>
</comment>
<dbReference type="AlphaFoldDB" id="A0AAW1D433"/>
<feature type="binding site" evidence="8">
    <location>
        <position position="224"/>
    </location>
    <ligand>
        <name>Zn(2+)</name>
        <dbReference type="ChEBI" id="CHEBI:29105"/>
        <note>catalytic</note>
    </ligand>
</feature>
<dbReference type="EC" id="3.5.1.-" evidence="9"/>
<dbReference type="PANTHER" id="PTHR46187:SF3">
    <property type="entry name" value="ALKALINE CERAMIDASE 3"/>
    <property type="match status" value="1"/>
</dbReference>
<keyword evidence="5 9" id="KW-1133">Transmembrane helix</keyword>
<name>A0AAW1D433_9HEMI</name>
<evidence type="ECO:0000256" key="1">
    <source>
        <dbReference type="ARBA" id="ARBA00004141"/>
    </source>
</evidence>
<feature type="transmembrane region" description="Helical" evidence="9">
    <location>
        <begin position="62"/>
        <end position="81"/>
    </location>
</feature>
<protein>
    <recommendedName>
        <fullName evidence="9">Alkaline ceramidase</fullName>
        <ecNumber evidence="9">3.5.1.-</ecNumber>
    </recommendedName>
</protein>
<keyword evidence="8" id="KW-0862">Zinc</keyword>
<comment type="subcellular location">
    <subcellularLocation>
        <location evidence="1">Membrane</location>
        <topology evidence="1">Multi-pass membrane protein</topology>
    </subcellularLocation>
</comment>
<proteinExistence type="inferred from homology"/>
<evidence type="ECO:0000313" key="11">
    <source>
        <dbReference type="Proteomes" id="UP001461498"/>
    </source>
</evidence>
<comment type="cofactor">
    <cofactor evidence="8">
        <name>Zn(2+)</name>
        <dbReference type="ChEBI" id="CHEBI:29105"/>
    </cofactor>
</comment>
<dbReference type="GO" id="GO:0006672">
    <property type="term" value="P:ceramide metabolic process"/>
    <property type="evidence" value="ECO:0007669"/>
    <property type="project" value="InterPro"/>
</dbReference>
<accession>A0AAW1D433</accession>
<gene>
    <name evidence="10" type="ORF">O3M35_009410</name>
</gene>
<feature type="transmembrane region" description="Helical" evidence="9">
    <location>
        <begin position="122"/>
        <end position="141"/>
    </location>
</feature>
<feature type="binding site" evidence="7">
    <location>
        <position position="19"/>
    </location>
    <ligand>
        <name>Ca(2+)</name>
        <dbReference type="ChEBI" id="CHEBI:29108"/>
    </ligand>
</feature>
<evidence type="ECO:0000256" key="2">
    <source>
        <dbReference type="ARBA" id="ARBA00009780"/>
    </source>
</evidence>
<feature type="binding site" evidence="7">
    <location>
        <position position="21"/>
    </location>
    <ligand>
        <name>Ca(2+)</name>
        <dbReference type="ChEBI" id="CHEBI:29108"/>
    </ligand>
</feature>
<evidence type="ECO:0000313" key="10">
    <source>
        <dbReference type="EMBL" id="KAK9505327.1"/>
    </source>
</evidence>
<feature type="binding site" evidence="8">
    <location>
        <position position="80"/>
    </location>
    <ligand>
        <name>Zn(2+)</name>
        <dbReference type="ChEBI" id="CHEBI:29105"/>
        <note>catalytic</note>
    </ligand>
</feature>
<organism evidence="10 11">
    <name type="scientific">Rhynocoris fuscipes</name>
    <dbReference type="NCBI Taxonomy" id="488301"/>
    <lineage>
        <taxon>Eukaryota</taxon>
        <taxon>Metazoa</taxon>
        <taxon>Ecdysozoa</taxon>
        <taxon>Arthropoda</taxon>
        <taxon>Hexapoda</taxon>
        <taxon>Insecta</taxon>
        <taxon>Pterygota</taxon>
        <taxon>Neoptera</taxon>
        <taxon>Paraneoptera</taxon>
        <taxon>Hemiptera</taxon>
        <taxon>Heteroptera</taxon>
        <taxon>Panheteroptera</taxon>
        <taxon>Cimicomorpha</taxon>
        <taxon>Reduviidae</taxon>
        <taxon>Harpactorinae</taxon>
        <taxon>Harpactorini</taxon>
        <taxon>Rhynocoris</taxon>
    </lineage>
</organism>
<keyword evidence="3 9" id="KW-0812">Transmembrane</keyword>
<comment type="caution">
    <text evidence="9">Lacks conserved residue(s) required for the propagation of feature annotation.</text>
</comment>
<feature type="binding site" evidence="7">
    <location>
        <position position="18"/>
    </location>
    <ligand>
        <name>Ca(2+)</name>
        <dbReference type="ChEBI" id="CHEBI:29108"/>
    </ligand>
</feature>
<feature type="transmembrane region" description="Helical" evidence="9">
    <location>
        <begin position="177"/>
        <end position="194"/>
    </location>
</feature>